<dbReference type="EC" id="2.3.1.234" evidence="3"/>
<keyword evidence="3" id="KW-0012">Acyltransferase</keyword>
<sequence length="215" mass="21859">MTAPPILAFDTSAAHCAAALLSGGAVLAMREEAMATGQADRLMPLLEEILRDAGATWRDLAALGVGTGPGNFTGIRIAVAAARGLALGLTIPAIGVTAFEALAWRRDAALVARDARLGQVHLQAFGPMGFGPLTQPLDAPVPPLPLGTPVLGDLAEQVAARAGLPVAAPLAPLAEAIARIAATRLGRDNPRPAPLYLRAPDAAPPRDPAPLILPG</sequence>
<dbReference type="InterPro" id="IPR022496">
    <property type="entry name" value="T6A_TsaB"/>
</dbReference>
<evidence type="ECO:0000256" key="1">
    <source>
        <dbReference type="SAM" id="MobiDB-lite"/>
    </source>
</evidence>
<evidence type="ECO:0000259" key="2">
    <source>
        <dbReference type="Pfam" id="PF00814"/>
    </source>
</evidence>
<dbReference type="RefSeq" id="WP_209838830.1">
    <property type="nucleotide sequence ID" value="NZ_JAGGJP010000004.1"/>
</dbReference>
<dbReference type="Gene3D" id="3.30.420.40">
    <property type="match status" value="2"/>
</dbReference>
<comment type="caution">
    <text evidence="3">The sequence shown here is derived from an EMBL/GenBank/DDBJ whole genome shotgun (WGS) entry which is preliminary data.</text>
</comment>
<dbReference type="PANTHER" id="PTHR11735:SF11">
    <property type="entry name" value="TRNA THREONYLCARBAMOYLADENOSINE BIOSYNTHESIS PROTEIN TSAB"/>
    <property type="match status" value="1"/>
</dbReference>
<dbReference type="EMBL" id="JBHSNA010000004">
    <property type="protein sequence ID" value="MFC5566030.1"/>
    <property type="molecule type" value="Genomic_DNA"/>
</dbReference>
<protein>
    <submittedName>
        <fullName evidence="3">tRNA (Adenosine(37)-N6)-threonylcarbamoyltransferase complex dimerization subunit type 1 TsaB</fullName>
        <ecNumber evidence="3">2.3.1.234</ecNumber>
    </submittedName>
</protein>
<feature type="compositionally biased region" description="Pro residues" evidence="1">
    <location>
        <begin position="202"/>
        <end position="215"/>
    </location>
</feature>
<dbReference type="SUPFAM" id="SSF53067">
    <property type="entry name" value="Actin-like ATPase domain"/>
    <property type="match status" value="1"/>
</dbReference>
<dbReference type="Proteomes" id="UP001596056">
    <property type="component" value="Unassembled WGS sequence"/>
</dbReference>
<keyword evidence="4" id="KW-1185">Reference proteome</keyword>
<accession>A0ABW0SAW9</accession>
<dbReference type="GO" id="GO:0061711">
    <property type="term" value="F:tRNA N(6)-L-threonylcarbamoyladenine synthase activity"/>
    <property type="evidence" value="ECO:0007669"/>
    <property type="project" value="UniProtKB-EC"/>
</dbReference>
<proteinExistence type="predicted"/>
<keyword evidence="3" id="KW-0808">Transferase</keyword>
<reference evidence="4" key="1">
    <citation type="journal article" date="2019" name="Int. J. Syst. Evol. Microbiol.">
        <title>The Global Catalogue of Microorganisms (GCM) 10K type strain sequencing project: providing services to taxonomists for standard genome sequencing and annotation.</title>
        <authorList>
            <consortium name="The Broad Institute Genomics Platform"/>
            <consortium name="The Broad Institute Genome Sequencing Center for Infectious Disease"/>
            <person name="Wu L."/>
            <person name="Ma J."/>
        </authorList>
    </citation>
    <scope>NUCLEOTIDE SEQUENCE [LARGE SCALE GENOMIC DNA]</scope>
    <source>
        <strain evidence="4">KACC 11588</strain>
    </source>
</reference>
<dbReference type="PANTHER" id="PTHR11735">
    <property type="entry name" value="TRNA N6-ADENOSINE THREONYLCARBAMOYLTRANSFERASE"/>
    <property type="match status" value="1"/>
</dbReference>
<evidence type="ECO:0000313" key="3">
    <source>
        <dbReference type="EMBL" id="MFC5566030.1"/>
    </source>
</evidence>
<feature type="domain" description="Gcp-like" evidence="2">
    <location>
        <begin position="39"/>
        <end position="120"/>
    </location>
</feature>
<evidence type="ECO:0000313" key="4">
    <source>
        <dbReference type="Proteomes" id="UP001596056"/>
    </source>
</evidence>
<dbReference type="InterPro" id="IPR000905">
    <property type="entry name" value="Gcp-like_dom"/>
</dbReference>
<organism evidence="3 4">
    <name type="scientific">Rubellimicrobium aerolatum</name>
    <dbReference type="NCBI Taxonomy" id="490979"/>
    <lineage>
        <taxon>Bacteria</taxon>
        <taxon>Pseudomonadati</taxon>
        <taxon>Pseudomonadota</taxon>
        <taxon>Alphaproteobacteria</taxon>
        <taxon>Rhodobacterales</taxon>
        <taxon>Roseobacteraceae</taxon>
        <taxon>Rubellimicrobium</taxon>
    </lineage>
</organism>
<dbReference type="InterPro" id="IPR043129">
    <property type="entry name" value="ATPase_NBD"/>
</dbReference>
<gene>
    <name evidence="3" type="primary">tsaB</name>
    <name evidence="3" type="ORF">ACFPOC_06295</name>
</gene>
<dbReference type="Pfam" id="PF00814">
    <property type="entry name" value="TsaD"/>
    <property type="match status" value="1"/>
</dbReference>
<name>A0ABW0SAW9_9RHOB</name>
<feature type="region of interest" description="Disordered" evidence="1">
    <location>
        <begin position="191"/>
        <end position="215"/>
    </location>
</feature>
<dbReference type="NCBIfam" id="TIGR03725">
    <property type="entry name" value="T6A_YeaZ"/>
    <property type="match status" value="1"/>
</dbReference>